<evidence type="ECO:0000313" key="2">
    <source>
        <dbReference type="EMBL" id="KAJ8797598.1"/>
    </source>
</evidence>
<dbReference type="EMBL" id="JAIQCJ010000212">
    <property type="protein sequence ID" value="KAJ8797598.1"/>
    <property type="molecule type" value="Genomic_DNA"/>
</dbReference>
<dbReference type="Proteomes" id="UP001159641">
    <property type="component" value="Unassembled WGS sequence"/>
</dbReference>
<gene>
    <name evidence="2" type="ORF">J1605_017330</name>
</gene>
<name>A0AB34HZS2_ESCRO</name>
<comment type="caution">
    <text evidence="2">The sequence shown here is derived from an EMBL/GenBank/DDBJ whole genome shotgun (WGS) entry which is preliminary data.</text>
</comment>
<evidence type="ECO:0000256" key="1">
    <source>
        <dbReference type="SAM" id="MobiDB-lite"/>
    </source>
</evidence>
<dbReference type="GO" id="GO:0005783">
    <property type="term" value="C:endoplasmic reticulum"/>
    <property type="evidence" value="ECO:0007669"/>
    <property type="project" value="TreeGrafter"/>
</dbReference>
<dbReference type="GO" id="GO:0004622">
    <property type="term" value="F:phosphatidylcholine lysophospholipase activity"/>
    <property type="evidence" value="ECO:0007669"/>
    <property type="project" value="TreeGrafter"/>
</dbReference>
<organism evidence="2 3">
    <name type="scientific">Eschrichtius robustus</name>
    <name type="common">California gray whale</name>
    <name type="synonym">Eschrichtius gibbosus</name>
    <dbReference type="NCBI Taxonomy" id="9764"/>
    <lineage>
        <taxon>Eukaryota</taxon>
        <taxon>Metazoa</taxon>
        <taxon>Chordata</taxon>
        <taxon>Craniata</taxon>
        <taxon>Vertebrata</taxon>
        <taxon>Euteleostomi</taxon>
        <taxon>Mammalia</taxon>
        <taxon>Eutheria</taxon>
        <taxon>Laurasiatheria</taxon>
        <taxon>Artiodactyla</taxon>
        <taxon>Whippomorpha</taxon>
        <taxon>Cetacea</taxon>
        <taxon>Mysticeti</taxon>
        <taxon>Eschrichtiidae</taxon>
        <taxon>Eschrichtius</taxon>
    </lineage>
</organism>
<accession>A0AB34HZS2</accession>
<reference evidence="2 3" key="1">
    <citation type="submission" date="2022-11" db="EMBL/GenBank/DDBJ databases">
        <title>Whole genome sequence of Eschrichtius robustus ER-17-0199.</title>
        <authorList>
            <person name="Bruniche-Olsen A."/>
            <person name="Black A.N."/>
            <person name="Fields C.J."/>
            <person name="Walden K."/>
            <person name="Dewoody J.A."/>
        </authorList>
    </citation>
    <scope>NUCLEOTIDE SEQUENCE [LARGE SCALE GENOMIC DNA]</scope>
    <source>
        <strain evidence="2">ER-17-0199</strain>
        <tissue evidence="2">Blubber</tissue>
    </source>
</reference>
<evidence type="ECO:0000313" key="3">
    <source>
        <dbReference type="Proteomes" id="UP001159641"/>
    </source>
</evidence>
<feature type="region of interest" description="Disordered" evidence="1">
    <location>
        <begin position="103"/>
        <end position="174"/>
    </location>
</feature>
<protein>
    <submittedName>
        <fullName evidence="2">Uncharacterized protein</fullName>
    </submittedName>
</protein>
<keyword evidence="3" id="KW-1185">Reference proteome</keyword>
<proteinExistence type="predicted"/>
<dbReference type="InterPro" id="IPR050301">
    <property type="entry name" value="NTE"/>
</dbReference>
<dbReference type="PANTHER" id="PTHR14226:SF23">
    <property type="entry name" value="PATATIN-LIKE PHOSPHOLIPASE DOMAIN-CONTAINING PROTEIN 7"/>
    <property type="match status" value="1"/>
</dbReference>
<dbReference type="PANTHER" id="PTHR14226">
    <property type="entry name" value="NEUROPATHY TARGET ESTERASE/SWISS CHEESE D.MELANOGASTER"/>
    <property type="match status" value="1"/>
</dbReference>
<feature type="compositionally biased region" description="Polar residues" evidence="1">
    <location>
        <begin position="163"/>
        <end position="174"/>
    </location>
</feature>
<dbReference type="AlphaFoldDB" id="A0AB34HZS2"/>
<sequence length="174" mass="18847">MKVKLETVKSSDYCVYLRPPIDGYGTLGFGKFHEICEVGYQHGRTVFDIWGRSGVLEKMLQDRQGTSKVKACNVLTCPNASFTDLAEIVSCIEPAKVAAADGALDPGPYAHTAEDDESDDQTEYKEVLLGGPKDFRSAPAGLGSDSEDEPSLRHRHSRLASPEPSQDSSSPLAL</sequence>